<gene>
    <name evidence="1" type="ORF">L2E82_43833</name>
</gene>
<organism evidence="1 2">
    <name type="scientific">Cichorium intybus</name>
    <name type="common">Chicory</name>
    <dbReference type="NCBI Taxonomy" id="13427"/>
    <lineage>
        <taxon>Eukaryota</taxon>
        <taxon>Viridiplantae</taxon>
        <taxon>Streptophyta</taxon>
        <taxon>Embryophyta</taxon>
        <taxon>Tracheophyta</taxon>
        <taxon>Spermatophyta</taxon>
        <taxon>Magnoliopsida</taxon>
        <taxon>eudicotyledons</taxon>
        <taxon>Gunneridae</taxon>
        <taxon>Pentapetalae</taxon>
        <taxon>asterids</taxon>
        <taxon>campanulids</taxon>
        <taxon>Asterales</taxon>
        <taxon>Asteraceae</taxon>
        <taxon>Cichorioideae</taxon>
        <taxon>Cichorieae</taxon>
        <taxon>Cichoriinae</taxon>
        <taxon>Cichorium</taxon>
    </lineage>
</organism>
<protein>
    <submittedName>
        <fullName evidence="1">Uncharacterized protein</fullName>
    </submittedName>
</protein>
<reference evidence="1 2" key="2">
    <citation type="journal article" date="2022" name="Mol. Ecol. Resour.">
        <title>The genomes of chicory, endive, great burdock and yacon provide insights into Asteraceae paleo-polyploidization history and plant inulin production.</title>
        <authorList>
            <person name="Fan W."/>
            <person name="Wang S."/>
            <person name="Wang H."/>
            <person name="Wang A."/>
            <person name="Jiang F."/>
            <person name="Liu H."/>
            <person name="Zhao H."/>
            <person name="Xu D."/>
            <person name="Zhang Y."/>
        </authorList>
    </citation>
    <scope>NUCLEOTIDE SEQUENCE [LARGE SCALE GENOMIC DNA]</scope>
    <source>
        <strain evidence="2">cv. Punajuju</strain>
        <tissue evidence="1">Leaves</tissue>
    </source>
</reference>
<proteinExistence type="predicted"/>
<evidence type="ECO:0000313" key="2">
    <source>
        <dbReference type="Proteomes" id="UP001055811"/>
    </source>
</evidence>
<keyword evidence="2" id="KW-1185">Reference proteome</keyword>
<name>A0ACB8ZP52_CICIN</name>
<sequence length="245" mass="28249">MKTSIEYLRCLPALASASSSPSLVFDHRTLTELSEDMAICNFPEHPSPRVVNPSHCRKRLIPRTVFNPYEVEFQNRSRDDPTTENGGSVMGLLHNYEKRTDAVSLVETDPVGALTGFAKVVQMEPEKAEWGFKALKQTVKLYYRLGRYKEMTDAYREMLTYIKSATNLKLCKIWFDMGEYGRMNKILKELHKSCQRADGTDDQKKRTQLLEKVDSSDENSEEESSEEDEEPQKKKENQFAKYNLV</sequence>
<reference evidence="2" key="1">
    <citation type="journal article" date="2022" name="Mol. Ecol. Resour.">
        <title>The genomes of chicory, endive, great burdock and yacon provide insights into Asteraceae palaeo-polyploidization history and plant inulin production.</title>
        <authorList>
            <person name="Fan W."/>
            <person name="Wang S."/>
            <person name="Wang H."/>
            <person name="Wang A."/>
            <person name="Jiang F."/>
            <person name="Liu H."/>
            <person name="Zhao H."/>
            <person name="Xu D."/>
            <person name="Zhang Y."/>
        </authorList>
    </citation>
    <scope>NUCLEOTIDE SEQUENCE [LARGE SCALE GENOMIC DNA]</scope>
    <source>
        <strain evidence="2">cv. Punajuju</strain>
    </source>
</reference>
<dbReference type="Proteomes" id="UP001055811">
    <property type="component" value="Linkage Group LG08"/>
</dbReference>
<evidence type="ECO:0000313" key="1">
    <source>
        <dbReference type="EMBL" id="KAI3699484.1"/>
    </source>
</evidence>
<comment type="caution">
    <text evidence="1">The sequence shown here is derived from an EMBL/GenBank/DDBJ whole genome shotgun (WGS) entry which is preliminary data.</text>
</comment>
<accession>A0ACB8ZP52</accession>
<dbReference type="EMBL" id="CM042016">
    <property type="protein sequence ID" value="KAI3699484.1"/>
    <property type="molecule type" value="Genomic_DNA"/>
</dbReference>